<dbReference type="SUPFAM" id="SSF64307">
    <property type="entry name" value="SirA-like"/>
    <property type="match status" value="1"/>
</dbReference>
<dbReference type="CDD" id="cd00291">
    <property type="entry name" value="SirA_YedF_YeeD"/>
    <property type="match status" value="1"/>
</dbReference>
<evidence type="ECO:0000313" key="1">
    <source>
        <dbReference type="EMBL" id="CAD7239369.1"/>
    </source>
</evidence>
<name>A0A7R8ZYR1_9CRUS</name>
<dbReference type="PROSITE" id="PS01148">
    <property type="entry name" value="UPF0033"/>
    <property type="match status" value="1"/>
</dbReference>
<gene>
    <name evidence="1" type="ORF">CTOB1V02_LOCUS17184</name>
</gene>
<organism evidence="1">
    <name type="scientific">Cyprideis torosa</name>
    <dbReference type="NCBI Taxonomy" id="163714"/>
    <lineage>
        <taxon>Eukaryota</taxon>
        <taxon>Metazoa</taxon>
        <taxon>Ecdysozoa</taxon>
        <taxon>Arthropoda</taxon>
        <taxon>Crustacea</taxon>
        <taxon>Oligostraca</taxon>
        <taxon>Ostracoda</taxon>
        <taxon>Podocopa</taxon>
        <taxon>Podocopida</taxon>
        <taxon>Cytherocopina</taxon>
        <taxon>Cytheroidea</taxon>
        <taxon>Cytherideidae</taxon>
        <taxon>Cyprideis</taxon>
    </lineage>
</organism>
<reference evidence="1" key="1">
    <citation type="submission" date="2020-11" db="EMBL/GenBank/DDBJ databases">
        <authorList>
            <person name="Tran Van P."/>
        </authorList>
    </citation>
    <scope>NUCLEOTIDE SEQUENCE</scope>
</reference>
<dbReference type="PANTHER" id="PTHR33279:SF18">
    <property type="entry name" value="SULFUR CARRIER PROTEIN MJ0990-RELATED"/>
    <property type="match status" value="1"/>
</dbReference>
<protein>
    <submittedName>
        <fullName evidence="1">Uncharacterized protein</fullName>
    </submittedName>
</protein>
<dbReference type="PANTHER" id="PTHR33279">
    <property type="entry name" value="SULFUR CARRIER PROTEIN YEDF-RELATED"/>
    <property type="match status" value="1"/>
</dbReference>
<proteinExistence type="predicted"/>
<dbReference type="EMBL" id="OB723864">
    <property type="protein sequence ID" value="CAD7239369.1"/>
    <property type="molecule type" value="Genomic_DNA"/>
</dbReference>
<dbReference type="InterPro" id="IPR036868">
    <property type="entry name" value="TusA-like_sf"/>
</dbReference>
<accession>A0A7R8ZYR1</accession>
<dbReference type="Gene3D" id="3.30.110.40">
    <property type="entry name" value="TusA-like domain"/>
    <property type="match status" value="1"/>
</dbReference>
<dbReference type="AlphaFoldDB" id="A0A7R8ZYR1"/>
<sequence length="83" mass="9154">MAVKFDQVSPGQYTLDVCGYTCPHPQMYTKKALQKMNDGDVLTLIFDNPSSGESIAAMCENEGNELFEKDETGSSSAWKIRKG</sequence>
<dbReference type="InterPro" id="IPR001455">
    <property type="entry name" value="TusA-like"/>
</dbReference>
<dbReference type="Pfam" id="PF01206">
    <property type="entry name" value="TusA"/>
    <property type="match status" value="1"/>
</dbReference>